<evidence type="ECO:0000259" key="16">
    <source>
        <dbReference type="PROSITE" id="PS51774"/>
    </source>
</evidence>
<evidence type="ECO:0000256" key="4">
    <source>
        <dbReference type="ARBA" id="ARBA00022516"/>
    </source>
</evidence>
<evidence type="ECO:0000256" key="13">
    <source>
        <dbReference type="RuleBase" id="RU000722"/>
    </source>
</evidence>
<dbReference type="InterPro" id="IPR009081">
    <property type="entry name" value="PP-bd_ACP"/>
</dbReference>
<feature type="domain" description="Carrier" evidence="15">
    <location>
        <begin position="58"/>
        <end position="133"/>
    </location>
</feature>
<feature type="domain" description="NAB" evidence="16">
    <location>
        <begin position="144"/>
        <end position="226"/>
    </location>
</feature>
<keyword evidence="5" id="KW-0150">Chloroplast</keyword>
<gene>
    <name evidence="17" type="ORF">Scep_018298</name>
</gene>
<accession>A0AAP0NWG0</accession>
<keyword evidence="3 13" id="KW-0596">Phosphopantetheine</keyword>
<keyword evidence="7" id="KW-0934">Plastid</keyword>
<comment type="subcellular location">
    <subcellularLocation>
        <location evidence="1">Plastid</location>
        <location evidence="1">Chloroplast</location>
    </subcellularLocation>
</comment>
<keyword evidence="10" id="KW-0175">Coiled coil</keyword>
<evidence type="ECO:0000256" key="14">
    <source>
        <dbReference type="SAM" id="MobiDB-lite"/>
    </source>
</evidence>
<evidence type="ECO:0000256" key="10">
    <source>
        <dbReference type="ARBA" id="ARBA00023054"/>
    </source>
</evidence>
<dbReference type="Gene3D" id="1.10.1200.10">
    <property type="entry name" value="ACP-like"/>
    <property type="match status" value="1"/>
</dbReference>
<keyword evidence="18" id="KW-1185">Reference proteome</keyword>
<dbReference type="InterPro" id="IPR036736">
    <property type="entry name" value="ACP-like_sf"/>
</dbReference>
<dbReference type="PANTHER" id="PTHR46153">
    <property type="entry name" value="ACYL CARRIER PROTEIN"/>
    <property type="match status" value="1"/>
</dbReference>
<dbReference type="InterPro" id="IPR011684">
    <property type="entry name" value="NAB"/>
</dbReference>
<keyword evidence="6" id="KW-0597">Phosphoprotein</keyword>
<dbReference type="EMBL" id="JBBNAG010000007">
    <property type="protein sequence ID" value="KAK9120205.1"/>
    <property type="molecule type" value="Genomic_DNA"/>
</dbReference>
<dbReference type="HAMAP" id="MF_01217">
    <property type="entry name" value="Acyl_carrier"/>
    <property type="match status" value="1"/>
</dbReference>
<comment type="caution">
    <text evidence="17">The sequence shown here is derived from an EMBL/GenBank/DDBJ whole genome shotgun (WGS) entry which is preliminary data.</text>
</comment>
<dbReference type="Proteomes" id="UP001419268">
    <property type="component" value="Unassembled WGS sequence"/>
</dbReference>
<dbReference type="Pfam" id="PF07765">
    <property type="entry name" value="KIP1"/>
    <property type="match status" value="1"/>
</dbReference>
<evidence type="ECO:0000256" key="9">
    <source>
        <dbReference type="ARBA" id="ARBA00022946"/>
    </source>
</evidence>
<proteinExistence type="inferred from homology"/>
<dbReference type="AlphaFoldDB" id="A0AAP0NWG0"/>
<protein>
    <recommendedName>
        <fullName evidence="13">Acyl carrier protein</fullName>
    </recommendedName>
</protein>
<reference evidence="17 18" key="1">
    <citation type="submission" date="2024-01" db="EMBL/GenBank/DDBJ databases">
        <title>Genome assemblies of Stephania.</title>
        <authorList>
            <person name="Yang L."/>
        </authorList>
    </citation>
    <scope>NUCLEOTIDE SEQUENCE [LARGE SCALE GENOMIC DNA]</scope>
    <source>
        <strain evidence="17">JXDWG</strain>
        <tissue evidence="17">Leaf</tissue>
    </source>
</reference>
<dbReference type="GO" id="GO:0000036">
    <property type="term" value="F:acyl carrier activity"/>
    <property type="evidence" value="ECO:0007669"/>
    <property type="project" value="InterPro"/>
</dbReference>
<evidence type="ECO:0000256" key="12">
    <source>
        <dbReference type="ARBA" id="ARBA00023160"/>
    </source>
</evidence>
<evidence type="ECO:0000256" key="3">
    <source>
        <dbReference type="ARBA" id="ARBA00022450"/>
    </source>
</evidence>
<organism evidence="17 18">
    <name type="scientific">Stephania cephalantha</name>
    <dbReference type="NCBI Taxonomy" id="152367"/>
    <lineage>
        <taxon>Eukaryota</taxon>
        <taxon>Viridiplantae</taxon>
        <taxon>Streptophyta</taxon>
        <taxon>Embryophyta</taxon>
        <taxon>Tracheophyta</taxon>
        <taxon>Spermatophyta</taxon>
        <taxon>Magnoliopsida</taxon>
        <taxon>Ranunculales</taxon>
        <taxon>Menispermaceae</taxon>
        <taxon>Menispermoideae</taxon>
        <taxon>Cissampelideae</taxon>
        <taxon>Stephania</taxon>
    </lineage>
</organism>
<evidence type="ECO:0000313" key="17">
    <source>
        <dbReference type="EMBL" id="KAK9120205.1"/>
    </source>
</evidence>
<keyword evidence="9" id="KW-0809">Transit peptide</keyword>
<keyword evidence="11" id="KW-0443">Lipid metabolism</keyword>
<keyword evidence="12 13" id="KW-0275">Fatty acid biosynthesis</keyword>
<evidence type="ECO:0000259" key="15">
    <source>
        <dbReference type="PROSITE" id="PS50075"/>
    </source>
</evidence>
<dbReference type="SUPFAM" id="SSF47336">
    <property type="entry name" value="ACP-like"/>
    <property type="match status" value="1"/>
</dbReference>
<evidence type="ECO:0000256" key="6">
    <source>
        <dbReference type="ARBA" id="ARBA00022553"/>
    </source>
</evidence>
<dbReference type="InterPro" id="IPR006162">
    <property type="entry name" value="Ppantetheine_attach_site"/>
</dbReference>
<dbReference type="PANTHER" id="PTHR46153:SF11">
    <property type="entry name" value="ACYL CARRIER PROTEIN 4, CHLOROPLASTIC"/>
    <property type="match status" value="1"/>
</dbReference>
<feature type="compositionally biased region" description="Polar residues" evidence="14">
    <location>
        <begin position="139"/>
        <end position="163"/>
    </location>
</feature>
<comment type="similarity">
    <text evidence="2">Belongs to the acyl carrier protein (ACP) family.</text>
</comment>
<evidence type="ECO:0000256" key="2">
    <source>
        <dbReference type="ARBA" id="ARBA00010930"/>
    </source>
</evidence>
<dbReference type="GO" id="GO:0003779">
    <property type="term" value="F:actin binding"/>
    <property type="evidence" value="ECO:0007669"/>
    <property type="project" value="InterPro"/>
</dbReference>
<dbReference type="InterPro" id="IPR044813">
    <property type="entry name" value="ACP_chloroplastic"/>
</dbReference>
<dbReference type="PROSITE" id="PS51774">
    <property type="entry name" value="NAB"/>
    <property type="match status" value="1"/>
</dbReference>
<evidence type="ECO:0000313" key="18">
    <source>
        <dbReference type="Proteomes" id="UP001419268"/>
    </source>
</evidence>
<evidence type="ECO:0000256" key="11">
    <source>
        <dbReference type="ARBA" id="ARBA00023098"/>
    </source>
</evidence>
<evidence type="ECO:0000256" key="1">
    <source>
        <dbReference type="ARBA" id="ARBA00004229"/>
    </source>
</evidence>
<name>A0AAP0NWG0_9MAGN</name>
<dbReference type="InterPro" id="IPR003231">
    <property type="entry name" value="ACP"/>
</dbReference>
<comment type="function">
    <text evidence="13">Carrier of the growing fatty acid chain in fatty acid biosynthesis.</text>
</comment>
<evidence type="ECO:0000256" key="5">
    <source>
        <dbReference type="ARBA" id="ARBA00022528"/>
    </source>
</evidence>
<sequence>MASVSATSLRLRTSLKQPLGSSSVEGRGSIVKLASVGLTKRFPSLKSSSFCVQCAAKPETVQKVCDIVRKQLALPPESELTPESKFSALGADSLDTVEIVMNLEEEFGIAVEEDDSQNITTVQEAADMIEKLVQEKGSSENTKSSHLWRSDAHNSSNQSPWLQSTLSDFDEKTKAILALVQQEGDSFAERAEMYYKSRPQVIKMVEDLNRSYVCLAERYDHQIRSQASFRTITGSSSSSNSFRHASKRFSTSYGDSELDGHYSRRASIDEIVDCNTSCKGKFDDERQISLDNMRVLMNKKIGYEGGRRSLDGEDHKAFGSAEKERIWSQMRCQVAKLMEDNLRQQTELIRRNDEKRVAIKELCLQLDKVVDENKRLQKSLQCSKTYCEATNQSQISKLKSMILNKLLGGGSCR</sequence>
<dbReference type="GO" id="GO:0009507">
    <property type="term" value="C:chloroplast"/>
    <property type="evidence" value="ECO:0007669"/>
    <property type="project" value="UniProtKB-SubCell"/>
</dbReference>
<feature type="region of interest" description="Disordered" evidence="14">
    <location>
        <begin position="135"/>
        <end position="163"/>
    </location>
</feature>
<evidence type="ECO:0000256" key="8">
    <source>
        <dbReference type="ARBA" id="ARBA00022832"/>
    </source>
</evidence>
<dbReference type="Pfam" id="PF00550">
    <property type="entry name" value="PP-binding"/>
    <property type="match status" value="1"/>
</dbReference>
<dbReference type="PROSITE" id="PS50075">
    <property type="entry name" value="CARRIER"/>
    <property type="match status" value="1"/>
</dbReference>
<evidence type="ECO:0000256" key="7">
    <source>
        <dbReference type="ARBA" id="ARBA00022640"/>
    </source>
</evidence>
<keyword evidence="8" id="KW-0276">Fatty acid metabolism</keyword>
<keyword evidence="4 13" id="KW-0444">Lipid biosynthesis</keyword>
<dbReference type="PROSITE" id="PS00012">
    <property type="entry name" value="PHOSPHOPANTETHEINE"/>
    <property type="match status" value="1"/>
</dbReference>